<feature type="binding site" evidence="4">
    <location>
        <position position="263"/>
    </location>
    <ligand>
        <name>pyridoxal 5'-phosphate</name>
        <dbReference type="ChEBI" id="CHEBI:597326"/>
    </ligand>
</feature>
<feature type="binding site" evidence="4">
    <location>
        <position position="107"/>
    </location>
    <ligand>
        <name>pyridoxal 5'-phosphate</name>
        <dbReference type="ChEBI" id="CHEBI:597326"/>
    </ligand>
</feature>
<dbReference type="InterPro" id="IPR015421">
    <property type="entry name" value="PyrdxlP-dep_Trfase_major"/>
</dbReference>
<feature type="binding site" evidence="4">
    <location>
        <position position="211"/>
    </location>
    <ligand>
        <name>pyridoxal 5'-phosphate</name>
        <dbReference type="ChEBI" id="CHEBI:597326"/>
    </ligand>
</feature>
<dbReference type="Pfam" id="PF22580">
    <property type="entry name" value="KYNU_C"/>
    <property type="match status" value="1"/>
</dbReference>
<reference evidence="7 8" key="1">
    <citation type="submission" date="2018-04" db="EMBL/GenBank/DDBJ databases">
        <title>Genomic Encyclopedia of Type Strains, Phase IV (KMG-IV): sequencing the most valuable type-strain genomes for metagenomic binning, comparative biology and taxonomic classification.</title>
        <authorList>
            <person name="Goeker M."/>
        </authorList>
    </citation>
    <scope>NUCLEOTIDE SEQUENCE [LARGE SCALE GENOMIC DNA]</scope>
    <source>
        <strain evidence="7 8">DSM 104150</strain>
    </source>
</reference>
<evidence type="ECO:0000256" key="6">
    <source>
        <dbReference type="PIRNR" id="PIRNR038800"/>
    </source>
</evidence>
<dbReference type="GO" id="GO:0030429">
    <property type="term" value="F:kynureninase activity"/>
    <property type="evidence" value="ECO:0007669"/>
    <property type="project" value="UniProtKB-UniRule"/>
</dbReference>
<protein>
    <recommendedName>
        <fullName evidence="4 5">Kynureninase</fullName>
        <ecNumber evidence="4 5">3.7.1.3</ecNumber>
    </recommendedName>
    <alternativeName>
        <fullName evidence="4">L-kynurenine hydrolase</fullName>
    </alternativeName>
</protein>
<dbReference type="GO" id="GO:0009435">
    <property type="term" value="P:NAD+ biosynthetic process"/>
    <property type="evidence" value="ECO:0007669"/>
    <property type="project" value="UniProtKB-UniRule"/>
</dbReference>
<comment type="catalytic activity">
    <reaction evidence="6">
        <text>3-hydroxy-L-kynurenine + H2O = 3-hydroxyanthranilate + L-alanine + H(+)</text>
        <dbReference type="Rhea" id="RHEA:25143"/>
        <dbReference type="ChEBI" id="CHEBI:15377"/>
        <dbReference type="ChEBI" id="CHEBI:15378"/>
        <dbReference type="ChEBI" id="CHEBI:36559"/>
        <dbReference type="ChEBI" id="CHEBI:57972"/>
        <dbReference type="ChEBI" id="CHEBI:58125"/>
        <dbReference type="EC" id="3.7.1.3"/>
    </reaction>
</comment>
<dbReference type="GO" id="GO:0030170">
    <property type="term" value="F:pyridoxal phosphate binding"/>
    <property type="evidence" value="ECO:0007669"/>
    <property type="project" value="UniProtKB-UniRule"/>
</dbReference>
<comment type="subunit">
    <text evidence="4 6">Homodimer.</text>
</comment>
<dbReference type="EMBL" id="QICN01000007">
    <property type="protein sequence ID" value="PXV66647.1"/>
    <property type="molecule type" value="Genomic_DNA"/>
</dbReference>
<comment type="cofactor">
    <cofactor evidence="4 6">
        <name>pyridoxal 5'-phosphate</name>
        <dbReference type="ChEBI" id="CHEBI:597326"/>
    </cofactor>
</comment>
<keyword evidence="8" id="KW-1185">Reference proteome</keyword>
<dbReference type="GO" id="GO:0097053">
    <property type="term" value="P:L-kynurenine catabolic process"/>
    <property type="evidence" value="ECO:0007669"/>
    <property type="project" value="UniProtKB-UniRule"/>
</dbReference>
<comment type="pathway">
    <text evidence="4 6">Cofactor biosynthesis; NAD(+) biosynthesis; quinolinate from L-kynurenine: step 2/3.</text>
</comment>
<dbReference type="PANTHER" id="PTHR14084:SF0">
    <property type="entry name" value="KYNURENINASE"/>
    <property type="match status" value="1"/>
</dbReference>
<dbReference type="RefSeq" id="WP_110265765.1">
    <property type="nucleotide sequence ID" value="NZ_CAKZQT010000033.1"/>
</dbReference>
<dbReference type="AlphaFoldDB" id="A0A318EBL1"/>
<dbReference type="PANTHER" id="PTHR14084">
    <property type="entry name" value="KYNURENINASE"/>
    <property type="match status" value="1"/>
</dbReference>
<dbReference type="GO" id="GO:0019805">
    <property type="term" value="P:quinolinate biosynthetic process"/>
    <property type="evidence" value="ECO:0007669"/>
    <property type="project" value="UniProtKB-UniRule"/>
</dbReference>
<keyword evidence="2 4" id="KW-0378">Hydrolase</keyword>
<organism evidence="7 8">
    <name type="scientific">Sinimarinibacterium flocculans</name>
    <dbReference type="NCBI Taxonomy" id="985250"/>
    <lineage>
        <taxon>Bacteria</taxon>
        <taxon>Pseudomonadati</taxon>
        <taxon>Pseudomonadota</taxon>
        <taxon>Gammaproteobacteria</taxon>
        <taxon>Nevskiales</taxon>
        <taxon>Nevskiaceae</taxon>
        <taxon>Sinimarinibacterium</taxon>
    </lineage>
</organism>
<dbReference type="SUPFAM" id="SSF53383">
    <property type="entry name" value="PLP-dependent transferases"/>
    <property type="match status" value="1"/>
</dbReference>
<dbReference type="OrthoDB" id="9812626at2"/>
<comment type="pathway">
    <text evidence="4 6">Amino-acid degradation; L-kynurenine degradation; L-alanine and anthranilate from L-kynurenine: step 1/1.</text>
</comment>
<dbReference type="Gene3D" id="3.40.640.10">
    <property type="entry name" value="Type I PLP-dependent aspartate aminotransferase-like (Major domain)"/>
    <property type="match status" value="1"/>
</dbReference>
<proteinExistence type="inferred from homology"/>
<dbReference type="NCBIfam" id="TIGR01814">
    <property type="entry name" value="kynureninase"/>
    <property type="match status" value="1"/>
</dbReference>
<comment type="caution">
    <text evidence="7">The sequence shown here is derived from an EMBL/GenBank/DDBJ whole genome shotgun (WGS) entry which is preliminary data.</text>
</comment>
<keyword evidence="3 4" id="KW-0663">Pyridoxal phosphate</keyword>
<dbReference type="UniPathway" id="UPA00334">
    <property type="reaction ID" value="UER00455"/>
</dbReference>
<dbReference type="InterPro" id="IPR010111">
    <property type="entry name" value="Kynureninase"/>
</dbReference>
<dbReference type="Gene3D" id="3.90.1150.10">
    <property type="entry name" value="Aspartate Aminotransferase, domain 1"/>
    <property type="match status" value="1"/>
</dbReference>
<evidence type="ECO:0000256" key="5">
    <source>
        <dbReference type="NCBIfam" id="TIGR01814"/>
    </source>
</evidence>
<feature type="binding site" evidence="4">
    <location>
        <position position="208"/>
    </location>
    <ligand>
        <name>pyridoxal 5'-phosphate</name>
        <dbReference type="ChEBI" id="CHEBI:597326"/>
    </ligand>
</feature>
<keyword evidence="1 4" id="KW-0662">Pyridine nucleotide biosynthesis</keyword>
<comment type="catalytic activity">
    <reaction evidence="4 6">
        <text>L-kynurenine + H2O = anthranilate + L-alanine + H(+)</text>
        <dbReference type="Rhea" id="RHEA:16813"/>
        <dbReference type="ChEBI" id="CHEBI:15377"/>
        <dbReference type="ChEBI" id="CHEBI:15378"/>
        <dbReference type="ChEBI" id="CHEBI:16567"/>
        <dbReference type="ChEBI" id="CHEBI:57959"/>
        <dbReference type="ChEBI" id="CHEBI:57972"/>
        <dbReference type="EC" id="3.7.1.3"/>
    </reaction>
</comment>
<dbReference type="InterPro" id="IPR015422">
    <property type="entry name" value="PyrdxlP-dep_Trfase_small"/>
</dbReference>
<dbReference type="PIRSF" id="PIRSF038800">
    <property type="entry name" value="KYNU"/>
    <property type="match status" value="1"/>
</dbReference>
<gene>
    <name evidence="4" type="primary">kynU</name>
    <name evidence="7" type="ORF">C8D93_107212</name>
</gene>
<evidence type="ECO:0000256" key="2">
    <source>
        <dbReference type="ARBA" id="ARBA00022801"/>
    </source>
</evidence>
<accession>A0A318EBL1</accession>
<feature type="binding site" evidence="4">
    <location>
        <position position="289"/>
    </location>
    <ligand>
        <name>pyridoxal 5'-phosphate</name>
        <dbReference type="ChEBI" id="CHEBI:597326"/>
    </ligand>
</feature>
<comment type="function">
    <text evidence="4 6">Catalyzes the cleavage of L-kynurenine (L-Kyn) and L-3-hydroxykynurenine (L-3OHKyn) into anthranilic acid (AA) and 3-hydroxyanthranilic acid (3-OHAA), respectively.</text>
</comment>
<evidence type="ECO:0000313" key="8">
    <source>
        <dbReference type="Proteomes" id="UP000248330"/>
    </source>
</evidence>
<feature type="binding site" evidence="4">
    <location>
        <position position="233"/>
    </location>
    <ligand>
        <name>pyridoxal 5'-phosphate</name>
        <dbReference type="ChEBI" id="CHEBI:597326"/>
    </ligand>
</feature>
<dbReference type="GO" id="GO:0043420">
    <property type="term" value="P:anthranilate metabolic process"/>
    <property type="evidence" value="ECO:0007669"/>
    <property type="project" value="TreeGrafter"/>
</dbReference>
<dbReference type="UniPathway" id="UPA00253">
    <property type="reaction ID" value="UER00329"/>
</dbReference>
<evidence type="ECO:0000256" key="1">
    <source>
        <dbReference type="ARBA" id="ARBA00022642"/>
    </source>
</evidence>
<dbReference type="GO" id="GO:0019441">
    <property type="term" value="P:L-tryptophan catabolic process to kynurenine"/>
    <property type="evidence" value="ECO:0007669"/>
    <property type="project" value="TreeGrafter"/>
</dbReference>
<feature type="modified residue" description="N6-(pyridoxal phosphate)lysine" evidence="4">
    <location>
        <position position="234"/>
    </location>
</feature>
<feature type="binding site" evidence="4">
    <location>
        <position position="106"/>
    </location>
    <ligand>
        <name>pyridoxal 5'-phosphate</name>
        <dbReference type="ChEBI" id="CHEBI:597326"/>
    </ligand>
</feature>
<dbReference type="EC" id="3.7.1.3" evidence="4 5"/>
<evidence type="ECO:0000256" key="4">
    <source>
        <dbReference type="HAMAP-Rule" id="MF_01970"/>
    </source>
</evidence>
<dbReference type="InterPro" id="IPR015424">
    <property type="entry name" value="PyrdxlP-dep_Trfase"/>
</dbReference>
<evidence type="ECO:0000256" key="3">
    <source>
        <dbReference type="ARBA" id="ARBA00022898"/>
    </source>
</evidence>
<evidence type="ECO:0000313" key="7">
    <source>
        <dbReference type="EMBL" id="PXV66647.1"/>
    </source>
</evidence>
<dbReference type="Proteomes" id="UP000248330">
    <property type="component" value="Unassembled WGS sequence"/>
</dbReference>
<dbReference type="HAMAP" id="MF_01970">
    <property type="entry name" value="Kynureninase"/>
    <property type="match status" value="1"/>
</dbReference>
<dbReference type="GO" id="GO:0005737">
    <property type="term" value="C:cytoplasm"/>
    <property type="evidence" value="ECO:0007669"/>
    <property type="project" value="UniProtKB-UniRule"/>
</dbReference>
<name>A0A318EBL1_9GAMM</name>
<comment type="similarity">
    <text evidence="4 6">Belongs to the kynureninase family.</text>
</comment>
<comment type="caution">
    <text evidence="4">Lacks conserved residue(s) required for the propagation of feature annotation.</text>
</comment>
<sequence length="423" mass="45242">MLQPSATDLPTSREACRALDAADPLAAARAAFVLPPDVIYLDGNSLGPMPAATRARLQQALDDEWSRQLVGAWNGAGWIDLAPRVAAGIAGLIGAHADEVAVADSTSVNLFKLLGIALRLRPSRRTILTETGNFPTDRYVAEGLAGWTGEHRLRSVDRERLAADPASAIDDDTAVLTLSHVDYRSGAMHDLARITAAAHARGALVLWDLAHSTGAVPVDLEAAQADFAVGCGYKYLNGGPGAPAFAYLARSWHAQARSPLTGWFGHREPFAFAPDYAPATAAGQLQCGTPPILSLLSLDVGVQLLAGLDGAALRAKSLALTDLFIARCLPWLGEHGLELVTPQAHAQRGSQVSLRHARAWPICQALIESGVVGDFRAPDILRLGFAPAYLRHVDAWDAAERLHAIMRAGIWQDARFDRQRRVT</sequence>
<feature type="binding site" evidence="4">
    <location>
        <begin position="134"/>
        <end position="137"/>
    </location>
    <ligand>
        <name>pyridoxal 5'-phosphate</name>
        <dbReference type="ChEBI" id="CHEBI:597326"/>
    </ligand>
</feature>